<dbReference type="GO" id="GO:0005975">
    <property type="term" value="P:carbohydrate metabolic process"/>
    <property type="evidence" value="ECO:0007669"/>
    <property type="project" value="InterPro"/>
</dbReference>
<organism evidence="8 9">
    <name type="scientific">Phocaeicola vulgatus</name>
    <name type="common">Bacteroides vulgatus</name>
    <dbReference type="NCBI Taxonomy" id="821"/>
    <lineage>
        <taxon>Bacteria</taxon>
        <taxon>Pseudomonadati</taxon>
        <taxon>Bacteroidota</taxon>
        <taxon>Bacteroidia</taxon>
        <taxon>Bacteroidales</taxon>
        <taxon>Bacteroidaceae</taxon>
        <taxon>Phocaeicola</taxon>
    </lineage>
</organism>
<dbReference type="Gene3D" id="2.60.120.260">
    <property type="entry name" value="Galactose-binding domain-like"/>
    <property type="match status" value="1"/>
</dbReference>
<evidence type="ECO:0000256" key="3">
    <source>
        <dbReference type="ARBA" id="ARBA00012663"/>
    </source>
</evidence>
<dbReference type="PANTHER" id="PTHR22600:SF57">
    <property type="entry name" value="BETA-N-ACETYLHEXOSAMINIDASE"/>
    <property type="match status" value="1"/>
</dbReference>
<comment type="similarity">
    <text evidence="2">Belongs to the glycosyl hydrolase 20 family.</text>
</comment>
<dbReference type="SUPFAM" id="SSF55545">
    <property type="entry name" value="beta-N-acetylhexosaminidase-like domain"/>
    <property type="match status" value="1"/>
</dbReference>
<dbReference type="EC" id="3.2.1.52" evidence="3"/>
<dbReference type="PANTHER" id="PTHR22600">
    <property type="entry name" value="BETA-HEXOSAMINIDASE"/>
    <property type="match status" value="1"/>
</dbReference>
<dbReference type="Pfam" id="PF00754">
    <property type="entry name" value="F5_F8_type_C"/>
    <property type="match status" value="1"/>
</dbReference>
<dbReference type="AlphaFoldDB" id="A0A0P0M3Y6"/>
<dbReference type="SUPFAM" id="SSF51445">
    <property type="entry name" value="(Trans)glycosidases"/>
    <property type="match status" value="1"/>
</dbReference>
<evidence type="ECO:0000256" key="4">
    <source>
        <dbReference type="ARBA" id="ARBA00022801"/>
    </source>
</evidence>
<evidence type="ECO:0000256" key="6">
    <source>
        <dbReference type="PIRSR" id="PIRSR625705-1"/>
    </source>
</evidence>
<keyword evidence="4 8" id="KW-0378">Hydrolase</keyword>
<evidence type="ECO:0000313" key="9">
    <source>
        <dbReference type="Proteomes" id="UP000061587"/>
    </source>
</evidence>
<reference evidence="8 9" key="2">
    <citation type="journal article" date="2016" name="Genome Biol. Evol.">
        <title>Extensive mobilome-driven genome diversification in mouse gut-associated Bacteroides vulgatus mpk.</title>
        <authorList>
            <person name="Lange A."/>
            <person name="Beier S."/>
            <person name="Steimle A."/>
            <person name="Autenrieth I.B."/>
            <person name="Huson D.H."/>
            <person name="Frick J.S."/>
        </authorList>
    </citation>
    <scope>NUCLEOTIDE SEQUENCE [LARGE SCALE GENOMIC DNA]</scope>
    <source>
        <strain evidence="9">mpk</strain>
    </source>
</reference>
<feature type="domain" description="F5/8 type C" evidence="7">
    <location>
        <begin position="665"/>
        <end position="780"/>
    </location>
</feature>
<dbReference type="GO" id="GO:0016020">
    <property type="term" value="C:membrane"/>
    <property type="evidence" value="ECO:0007669"/>
    <property type="project" value="TreeGrafter"/>
</dbReference>
<dbReference type="InterPro" id="IPR025705">
    <property type="entry name" value="Beta_hexosaminidase_sua/sub"/>
</dbReference>
<dbReference type="Gene3D" id="3.20.20.80">
    <property type="entry name" value="Glycosidases"/>
    <property type="match status" value="1"/>
</dbReference>
<gene>
    <name evidence="8" type="ORF">BvMPK_2883</name>
</gene>
<dbReference type="Pfam" id="PF13290">
    <property type="entry name" value="CHB_HEX_C_1"/>
    <property type="match status" value="1"/>
</dbReference>
<dbReference type="Proteomes" id="UP000061587">
    <property type="component" value="Chromosome"/>
</dbReference>
<dbReference type="PRINTS" id="PR00738">
    <property type="entry name" value="GLHYDRLASE20"/>
</dbReference>
<feature type="active site" description="Proton donor" evidence="6">
    <location>
        <position position="351"/>
    </location>
</feature>
<evidence type="ECO:0000313" key="8">
    <source>
        <dbReference type="EMBL" id="ALK85467.1"/>
    </source>
</evidence>
<evidence type="ECO:0000256" key="1">
    <source>
        <dbReference type="ARBA" id="ARBA00001231"/>
    </source>
</evidence>
<dbReference type="PROSITE" id="PS50022">
    <property type="entry name" value="FA58C_3"/>
    <property type="match status" value="1"/>
</dbReference>
<evidence type="ECO:0000256" key="5">
    <source>
        <dbReference type="ARBA" id="ARBA00023295"/>
    </source>
</evidence>
<dbReference type="InterPro" id="IPR008979">
    <property type="entry name" value="Galactose-bd-like_sf"/>
</dbReference>
<dbReference type="InterPro" id="IPR029018">
    <property type="entry name" value="Hex-like_dom2"/>
</dbReference>
<dbReference type="EMBL" id="CP013020">
    <property type="protein sequence ID" value="ALK85467.1"/>
    <property type="molecule type" value="Genomic_DNA"/>
</dbReference>
<dbReference type="Pfam" id="PF02838">
    <property type="entry name" value="Glyco_hydro_20b"/>
    <property type="match status" value="1"/>
</dbReference>
<dbReference type="InterPro" id="IPR059177">
    <property type="entry name" value="GH29D-like_dom"/>
</dbReference>
<protein>
    <recommendedName>
        <fullName evidence="3">beta-N-acetylhexosaminidase</fullName>
        <ecNumber evidence="3">3.2.1.52</ecNumber>
    </recommendedName>
</protein>
<reference evidence="9" key="1">
    <citation type="submission" date="2015-10" db="EMBL/GenBank/DDBJ databases">
        <title>Extensive mobilome-driven genome diversification in gut-associated Bacteroides vulgatus mpk.</title>
        <authorList>
            <person name="Beier S."/>
            <person name="Lange A."/>
            <person name="Huson D.H."/>
            <person name="Frick J.-S."/>
            <person name="Autenrieth I.B."/>
        </authorList>
    </citation>
    <scope>NUCLEOTIDE SEQUENCE [LARGE SCALE GENOMIC DNA]</scope>
    <source>
        <strain evidence="9">mpk</strain>
    </source>
</reference>
<accession>A0A0P0M3Y6</accession>
<dbReference type="CDD" id="cd06563">
    <property type="entry name" value="GH20_chitobiase-like"/>
    <property type="match status" value="1"/>
</dbReference>
<comment type="catalytic activity">
    <reaction evidence="1">
        <text>Hydrolysis of terminal non-reducing N-acetyl-D-hexosamine residues in N-acetyl-beta-D-hexosaminides.</text>
        <dbReference type="EC" id="3.2.1.52"/>
    </reaction>
</comment>
<dbReference type="Gene3D" id="3.30.379.10">
    <property type="entry name" value="Chitobiase/beta-hexosaminidase domain 2-like"/>
    <property type="match status" value="1"/>
</dbReference>
<dbReference type="GO" id="GO:0004563">
    <property type="term" value="F:beta-N-acetylhexosaminidase activity"/>
    <property type="evidence" value="ECO:0007669"/>
    <property type="project" value="UniProtKB-EC"/>
</dbReference>
<evidence type="ECO:0000259" key="7">
    <source>
        <dbReference type="PROSITE" id="PS50022"/>
    </source>
</evidence>
<dbReference type="PATRIC" id="fig|821.40.peg.3470"/>
<dbReference type="InterPro" id="IPR015882">
    <property type="entry name" value="HEX_bac_N"/>
</dbReference>
<evidence type="ECO:0000256" key="2">
    <source>
        <dbReference type="ARBA" id="ARBA00006285"/>
    </source>
</evidence>
<dbReference type="InterPro" id="IPR015883">
    <property type="entry name" value="Glyco_hydro_20_cat"/>
</dbReference>
<sequence>MYLCPCNYKFSTMKKQLMQWAGVGMWMVLGLSACSPTKTEIGNLNVIPQPQEVSQDIQAHPFVINPQTGIVYPEGNEKLQRTAEFLASYIKEATGITVRTTTEAARKNSIILAVDGSITNKEGYQLEVTSENIHLNGGSESGVFYGIQTLYKALPLTKNKQVSAAIPVGTVNDYPRFGYRGFMVDVGRHYFPVSYLKQIIDMLALHNINYFHWHLTEDQGWRIEIKKYPKLTEIGSMRPRTLIDRETQTYDETPHSGFYTQEEAKEIVKYAADRFITVIPEVDLPGHMMGALVSYPELGCTGGPYEIPCKWGVFPDVLCGGNDRTLQFAKDVLNEIMDIFPSPYIHIGGDECPKVRWEKCPVCQAKIRELGLKDTPKHSKENQLQTYFMSEVGKVINDRGRKMLGWDEMLEGGLAPGATVMSWTGVKGGIEAARLHHDAIMTPIQYLYFSNPTYNRIKGTKSLGRVYTFEPVSNELAEDERKYIIGTQGCIWTEWTRDSLKMEWQILPRMAALSEIQWTEPSHKNFDSFLKRLPALLAIYRDRGYDFRQDIYDVNIDIVPAPDEGKARIAFQTFDDAEIHYTLDGSVPDVQSPLYTDTIQVDKDVIIQAIAVRPQGASQISKEEIHFNAATMKPVTLNTIPHKSYTFKGGSTLIDGLYGDMNYRSGRWIGFYGTDMNVTLDLLEPKEVSSVFVNTMLNTGDAIFGTTGLKVEVSEDGKNFRRVASEDFPVVEKGTKMQSRKDSVSFDKVKARYIKIIAEVTPKLPAWHSMPGEKAFLFVDEIGVE</sequence>
<dbReference type="GO" id="GO:0030203">
    <property type="term" value="P:glycosaminoglycan metabolic process"/>
    <property type="evidence" value="ECO:0007669"/>
    <property type="project" value="TreeGrafter"/>
</dbReference>
<name>A0A0P0M3Y6_PHOVU</name>
<dbReference type="InterPro" id="IPR017853">
    <property type="entry name" value="GH"/>
</dbReference>
<dbReference type="InterPro" id="IPR000421">
    <property type="entry name" value="FA58C"/>
</dbReference>
<dbReference type="Pfam" id="PF00728">
    <property type="entry name" value="Glyco_hydro_20"/>
    <property type="match status" value="1"/>
</dbReference>
<proteinExistence type="inferred from homology"/>
<keyword evidence="5 8" id="KW-0326">Glycosidase</keyword>
<dbReference type="SUPFAM" id="SSF49785">
    <property type="entry name" value="Galactose-binding domain-like"/>
    <property type="match status" value="1"/>
</dbReference>